<evidence type="ECO:0008006" key="3">
    <source>
        <dbReference type="Google" id="ProtNLM"/>
    </source>
</evidence>
<dbReference type="PANTHER" id="PTHR14209:SF19">
    <property type="entry name" value="ISOAMYL ACETATE-HYDROLYZING ESTERASE 1 HOMOLOG"/>
    <property type="match status" value="1"/>
</dbReference>
<evidence type="ECO:0000313" key="2">
    <source>
        <dbReference type="Proteomes" id="UP001530293"/>
    </source>
</evidence>
<proteinExistence type="predicted"/>
<dbReference type="AlphaFoldDB" id="A0ABD3M471"/>
<dbReference type="Gene3D" id="3.40.50.1110">
    <property type="entry name" value="SGNH hydrolase"/>
    <property type="match status" value="1"/>
</dbReference>
<name>A0ABD3M471_9STRA</name>
<dbReference type="Proteomes" id="UP001530293">
    <property type="component" value="Unassembled WGS sequence"/>
</dbReference>
<dbReference type="CDD" id="cd01838">
    <property type="entry name" value="Isoamyl_acetate_hydrolase_like"/>
    <property type="match status" value="1"/>
</dbReference>
<dbReference type="InterPro" id="IPR045136">
    <property type="entry name" value="Iah1-like"/>
</dbReference>
<evidence type="ECO:0000313" key="1">
    <source>
        <dbReference type="EMBL" id="KAL3757529.1"/>
    </source>
</evidence>
<sequence length="313" mass="35131">MPRCSMLVLSLFSNEPQALRRIVQSLSRVHHAASMSTNTVATAKRAKILLFGDSITQQSFSAIDCGWGAHLADRYQRRADVLNRGFSGYNTNWFLKLAATEYGNADLFDHENVKLVTIFFGANDASHYVKNERQHVPLQKYQSNLKEIVSLTRSNFGQGVKIIMISPPPVCHEGRLRFQKSQYKEKATGELERTLELSGEYARGAREMAKELNLPFLDLWTNMQFITEGEGVGEVVERVDWRSFLSDGLHFSAAGNKFVGKALLQLIDQVLPELSVQPCPDTGNINSSSTCPSIPKIAPWHDEIDHTKPDESF</sequence>
<protein>
    <recommendedName>
        <fullName evidence="3">SGNH hydrolase-type esterase domain-containing protein</fullName>
    </recommendedName>
</protein>
<keyword evidence="2" id="KW-1185">Reference proteome</keyword>
<comment type="caution">
    <text evidence="1">The sequence shown here is derived from an EMBL/GenBank/DDBJ whole genome shotgun (WGS) entry which is preliminary data.</text>
</comment>
<dbReference type="InterPro" id="IPR036514">
    <property type="entry name" value="SGNH_hydro_sf"/>
</dbReference>
<dbReference type="PANTHER" id="PTHR14209">
    <property type="entry name" value="ISOAMYL ACETATE-HYDROLYZING ESTERASE 1"/>
    <property type="match status" value="1"/>
</dbReference>
<dbReference type="Pfam" id="PF00657">
    <property type="entry name" value="Lipase_GDSL"/>
    <property type="match status" value="1"/>
</dbReference>
<organism evidence="1 2">
    <name type="scientific">Discostella pseudostelligera</name>
    <dbReference type="NCBI Taxonomy" id="259834"/>
    <lineage>
        <taxon>Eukaryota</taxon>
        <taxon>Sar</taxon>
        <taxon>Stramenopiles</taxon>
        <taxon>Ochrophyta</taxon>
        <taxon>Bacillariophyta</taxon>
        <taxon>Coscinodiscophyceae</taxon>
        <taxon>Thalassiosirophycidae</taxon>
        <taxon>Stephanodiscales</taxon>
        <taxon>Stephanodiscaceae</taxon>
        <taxon>Discostella</taxon>
    </lineage>
</organism>
<gene>
    <name evidence="1" type="ORF">ACHAWU_010161</name>
</gene>
<dbReference type="EMBL" id="JALLBG020000263">
    <property type="protein sequence ID" value="KAL3757529.1"/>
    <property type="molecule type" value="Genomic_DNA"/>
</dbReference>
<reference evidence="1 2" key="1">
    <citation type="submission" date="2024-10" db="EMBL/GenBank/DDBJ databases">
        <title>Updated reference genomes for cyclostephanoid diatoms.</title>
        <authorList>
            <person name="Roberts W.R."/>
            <person name="Alverson A.J."/>
        </authorList>
    </citation>
    <scope>NUCLEOTIDE SEQUENCE [LARGE SCALE GENOMIC DNA]</scope>
    <source>
        <strain evidence="1 2">AJA232-27</strain>
    </source>
</reference>
<accession>A0ABD3M471</accession>
<dbReference type="SUPFAM" id="SSF52266">
    <property type="entry name" value="SGNH hydrolase"/>
    <property type="match status" value="1"/>
</dbReference>
<dbReference type="InterPro" id="IPR001087">
    <property type="entry name" value="GDSL"/>
</dbReference>